<dbReference type="InterPro" id="IPR009091">
    <property type="entry name" value="RCC1/BLIP-II"/>
</dbReference>
<dbReference type="GO" id="GO:0048678">
    <property type="term" value="P:response to axon injury"/>
    <property type="evidence" value="ECO:0007669"/>
    <property type="project" value="InterPro"/>
</dbReference>
<dbReference type="PROSITE" id="PS50012">
    <property type="entry name" value="RCC1_3"/>
    <property type="match status" value="2"/>
</dbReference>
<dbReference type="InterPro" id="IPR016024">
    <property type="entry name" value="ARM-type_fold"/>
</dbReference>
<dbReference type="GO" id="GO:0030425">
    <property type="term" value="C:dendrite"/>
    <property type="evidence" value="ECO:0007669"/>
    <property type="project" value="TreeGrafter"/>
</dbReference>
<dbReference type="GO" id="GO:0034128">
    <property type="term" value="P:negative regulation of MyD88-independent toll-like receptor signaling pathway"/>
    <property type="evidence" value="ECO:0007669"/>
    <property type="project" value="InterPro"/>
</dbReference>
<keyword evidence="3" id="KW-0677">Repeat</keyword>
<protein>
    <submittedName>
        <fullName evidence="6">Uncharacterized protein</fullName>
    </submittedName>
</protein>
<dbReference type="GO" id="GO:0035591">
    <property type="term" value="F:signaling adaptor activity"/>
    <property type="evidence" value="ECO:0007669"/>
    <property type="project" value="InterPro"/>
</dbReference>
<reference evidence="6 7" key="1">
    <citation type="submission" date="2020-02" db="EMBL/GenBank/DDBJ databases">
        <authorList>
            <person name="Ferguson B K."/>
        </authorList>
    </citation>
    <scope>NUCLEOTIDE SEQUENCE [LARGE SCALE GENOMIC DNA]</scope>
</reference>
<dbReference type="PANTHER" id="PTHR22998:SF1">
    <property type="entry name" value="NAD(+) HYDROLASE SARM1"/>
    <property type="match status" value="1"/>
</dbReference>
<dbReference type="Gene3D" id="1.25.10.10">
    <property type="entry name" value="Leucine-rich Repeat Variant"/>
    <property type="match status" value="1"/>
</dbReference>
<dbReference type="GO" id="GO:0003953">
    <property type="term" value="F:NAD+ nucleosidase activity"/>
    <property type="evidence" value="ECO:0007669"/>
    <property type="project" value="InterPro"/>
</dbReference>
<dbReference type="SUPFAM" id="SSF50985">
    <property type="entry name" value="RCC1/BLIP-II"/>
    <property type="match status" value="1"/>
</dbReference>
<comment type="subcellular location">
    <subcellularLocation>
        <location evidence="1">Cytoplasm</location>
    </subcellularLocation>
</comment>
<evidence type="ECO:0000313" key="7">
    <source>
        <dbReference type="Proteomes" id="UP000479000"/>
    </source>
</evidence>
<dbReference type="EMBL" id="CADCXU010016549">
    <property type="protein sequence ID" value="CAB0005574.1"/>
    <property type="molecule type" value="Genomic_DNA"/>
</dbReference>
<accession>A0A6H5GNG4</accession>
<dbReference type="InterPro" id="IPR011989">
    <property type="entry name" value="ARM-like"/>
</dbReference>
<feature type="repeat" description="RCC1" evidence="4">
    <location>
        <begin position="660"/>
        <end position="712"/>
    </location>
</feature>
<dbReference type="AlphaFoldDB" id="A0A6H5GNG4"/>
<feature type="region of interest" description="Disordered" evidence="5">
    <location>
        <begin position="348"/>
        <end position="413"/>
    </location>
</feature>
<keyword evidence="7" id="KW-1185">Reference proteome</keyword>
<proteinExistence type="predicted"/>
<feature type="compositionally biased region" description="Polar residues" evidence="5">
    <location>
        <begin position="440"/>
        <end position="460"/>
    </location>
</feature>
<feature type="region of interest" description="Disordered" evidence="5">
    <location>
        <begin position="439"/>
        <end position="502"/>
    </location>
</feature>
<feature type="compositionally biased region" description="Basic residues" evidence="5">
    <location>
        <begin position="466"/>
        <end position="476"/>
    </location>
</feature>
<evidence type="ECO:0000256" key="3">
    <source>
        <dbReference type="ARBA" id="ARBA00022737"/>
    </source>
</evidence>
<dbReference type="Gene3D" id="2.130.10.30">
    <property type="entry name" value="Regulator of chromosome condensation 1/beta-lactamase-inhibitor protein II"/>
    <property type="match status" value="2"/>
</dbReference>
<gene>
    <name evidence="6" type="ORF">NTEN_LOCUS11051</name>
</gene>
<dbReference type="Proteomes" id="UP000479000">
    <property type="component" value="Unassembled WGS sequence"/>
</dbReference>
<feature type="compositionally biased region" description="Low complexity" evidence="5">
    <location>
        <begin position="486"/>
        <end position="501"/>
    </location>
</feature>
<evidence type="ECO:0000313" key="6">
    <source>
        <dbReference type="EMBL" id="CAB0005574.1"/>
    </source>
</evidence>
<evidence type="ECO:0000256" key="5">
    <source>
        <dbReference type="SAM" id="MobiDB-lite"/>
    </source>
</evidence>
<dbReference type="InterPro" id="IPR039184">
    <property type="entry name" value="SARM1"/>
</dbReference>
<dbReference type="InterPro" id="IPR000408">
    <property type="entry name" value="Reg_chr_condens"/>
</dbReference>
<dbReference type="CDD" id="cd24153">
    <property type="entry name" value="SARM1_N"/>
    <property type="match status" value="1"/>
</dbReference>
<feature type="repeat" description="RCC1" evidence="4">
    <location>
        <begin position="714"/>
        <end position="769"/>
    </location>
</feature>
<dbReference type="SUPFAM" id="SSF48371">
    <property type="entry name" value="ARM repeat"/>
    <property type="match status" value="1"/>
</dbReference>
<dbReference type="GO" id="GO:0005737">
    <property type="term" value="C:cytoplasm"/>
    <property type="evidence" value="ECO:0007669"/>
    <property type="project" value="UniProtKB-SubCell"/>
</dbReference>
<keyword evidence="2" id="KW-0963">Cytoplasm</keyword>
<evidence type="ECO:0000256" key="1">
    <source>
        <dbReference type="ARBA" id="ARBA00004496"/>
    </source>
</evidence>
<organism evidence="6 7">
    <name type="scientific">Nesidiocoris tenuis</name>
    <dbReference type="NCBI Taxonomy" id="355587"/>
    <lineage>
        <taxon>Eukaryota</taxon>
        <taxon>Metazoa</taxon>
        <taxon>Ecdysozoa</taxon>
        <taxon>Arthropoda</taxon>
        <taxon>Hexapoda</taxon>
        <taxon>Insecta</taxon>
        <taxon>Pterygota</taxon>
        <taxon>Neoptera</taxon>
        <taxon>Paraneoptera</taxon>
        <taxon>Hemiptera</taxon>
        <taxon>Heteroptera</taxon>
        <taxon>Panheteroptera</taxon>
        <taxon>Cimicomorpha</taxon>
        <taxon>Miridae</taxon>
        <taxon>Dicyphina</taxon>
        <taxon>Nesidiocoris</taxon>
    </lineage>
</organism>
<evidence type="ECO:0000256" key="4">
    <source>
        <dbReference type="PROSITE-ProRule" id="PRU00235"/>
    </source>
</evidence>
<evidence type="ECO:0000256" key="2">
    <source>
        <dbReference type="ARBA" id="ARBA00022490"/>
    </source>
</evidence>
<name>A0A6H5GNG4_9HEMI</name>
<dbReference type="PANTHER" id="PTHR22998">
    <property type="entry name" value="SARM1"/>
    <property type="match status" value="1"/>
</dbReference>
<dbReference type="OrthoDB" id="202764at2759"/>
<sequence length="852" mass="93444">MDLMVRKAWEVPTHGHELGSALCNALRTNGGLDFLLTCTNNDEQQFAGAKLLEQCLTSENRDYVVANGLEMVVTSACMCTKNSHSVEHSRVGTGILEHLFKHSEQTCGEVIKLGGLDSVLFECRKNDIETLRHCASALANLSLYGGADNHVQMIMKKVPMWLFPLAFHTDDNIKYYACLAIAALVANKEIEAAVIKSGTLDLVEPFITSHSPYDFANSNQAHAHGQSKHWLERLVPVLSSKREEARNLAAFHFCMEAGIKKQQSKEGIFREIGAIEPLKKVASCPNAIASKFAVQALRLIGEEIPHKLSQQVPLWSTEDVSEWVKQVDSRLPGRMRREAGTIHERRHRVFRLRSDTRRNKSGSPASGTAWRPPMSPKSHNNRRPFGVPRIPKYQRKTSLPARRMRTSVTGPREATALETAAEDAEMQPHSQSVEALLETCSRSPSPDQIQSQLQRTLSEEQLSAPQRRRSLLRQRRSPPPTEEETTSVSTESSATTTAGSASKKRNFVDRLASKVCGVGNNGVHVNLLGLASPHYRLETTDRPVEVRALSGKGIRQLSTGVYLAAAIDRDGWLYWWGACSDEIYGAIATPRLASEVPRYSHVSCGAMFMAALAADGWVYVWGRFWNTDKFYKERPLTTRNVAALSCGVNHVAMVGADEDGAVYTWGDGRHGQRGYLTYSWPSHDDTVQKVQSPLAAMAVHCGGHSTLFLTRDDGHVYACGANDARHGRLGVGAEFDVVSRPMRVLLPTSAGAVTELSSGWRSTLTSVYAALMSNGDVYTWGVTALPQLVSSAGGSLVSAAFLGEPTPRGVMLHVRSPSLVPPPAATSADQSSIDEPSKKKYVQTIINQLSCV</sequence>